<evidence type="ECO:0000313" key="2">
    <source>
        <dbReference type="EMBL" id="KAJ8421047.1"/>
    </source>
</evidence>
<proteinExistence type="predicted"/>
<keyword evidence="3" id="KW-1185">Reference proteome</keyword>
<reference evidence="2" key="1">
    <citation type="submission" date="2022-04" db="EMBL/GenBank/DDBJ databases">
        <title>Carnegiea gigantea Genome sequencing and assembly v2.</title>
        <authorList>
            <person name="Copetti D."/>
            <person name="Sanderson M.J."/>
            <person name="Burquez A."/>
            <person name="Wojciechowski M.F."/>
        </authorList>
    </citation>
    <scope>NUCLEOTIDE SEQUENCE</scope>
    <source>
        <strain evidence="2">SGP5-SGP5p</strain>
        <tissue evidence="2">Aerial part</tissue>
    </source>
</reference>
<feature type="transmembrane region" description="Helical" evidence="1">
    <location>
        <begin position="65"/>
        <end position="91"/>
    </location>
</feature>
<evidence type="ECO:0000256" key="1">
    <source>
        <dbReference type="SAM" id="Phobius"/>
    </source>
</evidence>
<protein>
    <submittedName>
        <fullName evidence="2">Uncharacterized protein</fullName>
    </submittedName>
</protein>
<feature type="transmembrane region" description="Helical" evidence="1">
    <location>
        <begin position="143"/>
        <end position="160"/>
    </location>
</feature>
<gene>
    <name evidence="2" type="ORF">Cgig2_012611</name>
</gene>
<comment type="caution">
    <text evidence="2">The sequence shown here is derived from an EMBL/GenBank/DDBJ whole genome shotgun (WGS) entry which is preliminary data.</text>
</comment>
<organism evidence="2 3">
    <name type="scientific">Carnegiea gigantea</name>
    <dbReference type="NCBI Taxonomy" id="171969"/>
    <lineage>
        <taxon>Eukaryota</taxon>
        <taxon>Viridiplantae</taxon>
        <taxon>Streptophyta</taxon>
        <taxon>Embryophyta</taxon>
        <taxon>Tracheophyta</taxon>
        <taxon>Spermatophyta</taxon>
        <taxon>Magnoliopsida</taxon>
        <taxon>eudicotyledons</taxon>
        <taxon>Gunneridae</taxon>
        <taxon>Pentapetalae</taxon>
        <taxon>Caryophyllales</taxon>
        <taxon>Cactineae</taxon>
        <taxon>Cactaceae</taxon>
        <taxon>Cactoideae</taxon>
        <taxon>Echinocereeae</taxon>
        <taxon>Carnegiea</taxon>
    </lineage>
</organism>
<name>A0A9Q1GKP9_9CARY</name>
<dbReference type="OrthoDB" id="1152125at2759"/>
<keyword evidence="1" id="KW-1133">Transmembrane helix</keyword>
<evidence type="ECO:0000313" key="3">
    <source>
        <dbReference type="Proteomes" id="UP001153076"/>
    </source>
</evidence>
<accession>A0A9Q1GKP9</accession>
<keyword evidence="1" id="KW-0812">Transmembrane</keyword>
<dbReference type="Proteomes" id="UP001153076">
    <property type="component" value="Unassembled WGS sequence"/>
</dbReference>
<dbReference type="AlphaFoldDB" id="A0A9Q1GKP9"/>
<dbReference type="EMBL" id="JAKOGI010002955">
    <property type="protein sequence ID" value="KAJ8421047.1"/>
    <property type="molecule type" value="Genomic_DNA"/>
</dbReference>
<keyword evidence="1" id="KW-0472">Membrane</keyword>
<sequence length="180" mass="20817">MPLGHDNIKETRGRIRQHTAYFAKSSHLEVILKPRKVSHRIRCCMIRKTLSKNHRRNFQCRESSLILLLTGNGWGMFSLILLRLLFSGFFYDEIASSSKDPKTSLRRSYALLFTTYHTLLVDKNDFHAIFDELGGPKGEHTKIFFVAFISCWLCLFIFLVRDGGCIRPNTFLVASNMKRG</sequence>